<reference evidence="1 2" key="1">
    <citation type="journal article" date="2018" name="Environ. Microbiol.">
        <title>Novel phage-host interactions and evolution as revealed by a cyanomyovirus isolated from an estuarine environment.</title>
        <authorList>
            <person name="Xu Y."/>
            <person name="Zhang R."/>
            <person name="Wang N."/>
            <person name="Cai L."/>
            <person name="Tong Y."/>
            <person name="Sun Q."/>
            <person name="Chen F."/>
            <person name="Jiao N."/>
        </authorList>
    </citation>
    <scope>NUCLEOTIDE SEQUENCE [LARGE SCALE GENOMIC DNA]</scope>
</reference>
<organism evidence="1 2">
    <name type="scientific">Synechococcus phage S-CBWM1</name>
    <dbReference type="NCBI Taxonomy" id="2053653"/>
    <lineage>
        <taxon>Viruses</taxon>
        <taxon>Duplodnaviria</taxon>
        <taxon>Heunggongvirae</taxon>
        <taxon>Uroviricota</taxon>
        <taxon>Caudoviricetes</taxon>
        <taxon>Aokuangvirus</taxon>
        <taxon>Aokuangvirus SCBWM1</taxon>
    </lineage>
</organism>
<protein>
    <submittedName>
        <fullName evidence="1">Uncharacterized protein</fullName>
    </submittedName>
</protein>
<sequence length="113" mass="13160">MKILCQPKPAEPLSAFLFSGAIRESDVYEFEEWLSKIDLGGGKWNGLSTYVEPYLEVGEPYLRLVASCYWGVLTVTRIFWVYPDTVIVQDSGDPEFPIKDYRKGFFEKRFYRV</sequence>
<evidence type="ECO:0000313" key="2">
    <source>
        <dbReference type="Proteomes" id="UP000274731"/>
    </source>
</evidence>
<name>A0A3G1L311_9CAUD</name>
<gene>
    <name evidence="1" type="ORF">SCBWM1_gp7</name>
</gene>
<dbReference type="EMBL" id="MG450654">
    <property type="protein sequence ID" value="ATW62691.1"/>
    <property type="molecule type" value="Genomic_DNA"/>
</dbReference>
<evidence type="ECO:0000313" key="1">
    <source>
        <dbReference type="EMBL" id="ATW62691.1"/>
    </source>
</evidence>
<dbReference type="Proteomes" id="UP000274731">
    <property type="component" value="Segment"/>
</dbReference>
<accession>A0A3G1L311</accession>
<proteinExistence type="predicted"/>
<keyword evidence="2" id="KW-1185">Reference proteome</keyword>